<sequence>MRSDLRDLFRQTHTAHAGLLIQRGLTKWEDGDKPTKKALVQKISHVQADDLYLLAFKRWLAHSYETSENTHFASISAKVDGRLMTGLPLGGTLETGVTTHHTYGMPMIAGSSVKGAVRSYAEFLFAKRKDGEIEYSIIKDAKGNEIKTYQFDNDKQAILDVLFGSDDDENPNAGYLIWHDAWWIPPVTSDAKLSMGEQNKPFAEEVVTVHHQAYYSGKLDDALDIENPIPNQQLAVQGGFYFVIEGVYAWVQYAKKLLEQTLQQQGVGAKSGAGYGYFVIDEKLTEQHRDTIQKSKDDLLDAELTDEERTINDFVKHLNGLTIAWKGKPNQSCGFNEFYEKIIQWEDKAMLKKAYEILTEQGEIWQGKALSKSKAWKPKLQSLREKFE</sequence>
<evidence type="ECO:0000313" key="4">
    <source>
        <dbReference type="Proteomes" id="UP000092616"/>
    </source>
</evidence>
<name>A0A1B8QF08_9GAMM</name>
<organism evidence="3 4">
    <name type="scientific">Faucicola atlantae</name>
    <dbReference type="NCBI Taxonomy" id="34059"/>
    <lineage>
        <taxon>Bacteria</taxon>
        <taxon>Pseudomonadati</taxon>
        <taxon>Pseudomonadota</taxon>
        <taxon>Gammaproteobacteria</taxon>
        <taxon>Moraxellales</taxon>
        <taxon>Moraxellaceae</taxon>
        <taxon>Faucicola</taxon>
    </lineage>
</organism>
<dbReference type="Proteomes" id="UP000092616">
    <property type="component" value="Unassembled WGS sequence"/>
</dbReference>
<accession>A0A1B8QF08</accession>
<dbReference type="EMBL" id="LZNA01000035">
    <property type="protein sequence ID" value="OBX80523.1"/>
    <property type="molecule type" value="Genomic_DNA"/>
</dbReference>
<dbReference type="PANTHER" id="PTHR39965:SF1">
    <property type="entry name" value="CRISPR SYSTEM CMR SUBUNIT CMR6"/>
    <property type="match status" value="1"/>
</dbReference>
<evidence type="ECO:0000259" key="2">
    <source>
        <dbReference type="Pfam" id="PF03787"/>
    </source>
</evidence>
<dbReference type="GO" id="GO:0051607">
    <property type="term" value="P:defense response to virus"/>
    <property type="evidence" value="ECO:0007669"/>
    <property type="project" value="UniProtKB-KW"/>
</dbReference>
<evidence type="ECO:0000313" key="3">
    <source>
        <dbReference type="EMBL" id="OBX80523.1"/>
    </source>
</evidence>
<dbReference type="InterPro" id="IPR010172">
    <property type="entry name" value="CRISPR-assoc_prot_TM1791"/>
</dbReference>
<dbReference type="NCBIfam" id="TIGR01898">
    <property type="entry name" value="cas_TM1791_cmr6"/>
    <property type="match status" value="1"/>
</dbReference>
<gene>
    <name evidence="3" type="ORF">A9306_07440</name>
</gene>
<dbReference type="InterPro" id="IPR005537">
    <property type="entry name" value="RAMP_III_fam"/>
</dbReference>
<protein>
    <submittedName>
        <fullName evidence="3">Type III-B CRISPR module RAMP protein Cmr6</fullName>
    </submittedName>
</protein>
<comment type="caution">
    <text evidence="3">The sequence shown here is derived from an EMBL/GenBank/DDBJ whole genome shotgun (WGS) entry which is preliminary data.</text>
</comment>
<evidence type="ECO:0000256" key="1">
    <source>
        <dbReference type="ARBA" id="ARBA00023118"/>
    </source>
</evidence>
<reference evidence="3 4" key="1">
    <citation type="submission" date="2016-06" db="EMBL/GenBank/DDBJ databases">
        <title>Draft genome of Moraxella atlantae CCUG 59586.</title>
        <authorList>
            <person name="Salva-Serra F."/>
            <person name="Engstrom-Jakobsson H."/>
            <person name="Thorell K."/>
            <person name="Gonzales-Siles L."/>
            <person name="Karlsson R."/>
            <person name="Boulund F."/>
            <person name="Engstrand L."/>
            <person name="Kristiansson E."/>
            <person name="Moore E."/>
        </authorList>
    </citation>
    <scope>NUCLEOTIDE SEQUENCE [LARGE SCALE GENOMIC DNA]</scope>
    <source>
        <strain evidence="3 4">CCUG 59586</strain>
    </source>
</reference>
<dbReference type="AlphaFoldDB" id="A0A1B8QF08"/>
<feature type="domain" description="CRISPR type III-associated protein" evidence="2">
    <location>
        <begin position="84"/>
        <end position="278"/>
    </location>
</feature>
<keyword evidence="1" id="KW-0051">Antiviral defense</keyword>
<keyword evidence="4" id="KW-1185">Reference proteome</keyword>
<dbReference type="Pfam" id="PF03787">
    <property type="entry name" value="RAMPs"/>
    <property type="match status" value="1"/>
</dbReference>
<dbReference type="PANTHER" id="PTHR39965">
    <property type="entry name" value="CRISPR SYSTEM CMR SUBUNIT CMR6"/>
    <property type="match status" value="1"/>
</dbReference>
<proteinExistence type="predicted"/>